<dbReference type="OrthoDB" id="7597043at2"/>
<feature type="transmembrane region" description="Helical" evidence="1">
    <location>
        <begin position="71"/>
        <end position="89"/>
    </location>
</feature>
<gene>
    <name evidence="2" type="ORF">EV670_0523</name>
</gene>
<protein>
    <submittedName>
        <fullName evidence="2">Uncharacterized protein DUF2628</fullName>
    </submittedName>
</protein>
<comment type="caution">
    <text evidence="2">The sequence shown here is derived from an EMBL/GenBank/DDBJ whole genome shotgun (WGS) entry which is preliminary data.</text>
</comment>
<dbReference type="Proteomes" id="UP000293671">
    <property type="component" value="Unassembled WGS sequence"/>
</dbReference>
<dbReference type="Pfam" id="PF10947">
    <property type="entry name" value="DUF2628"/>
    <property type="match status" value="1"/>
</dbReference>
<organism evidence="2 3">
    <name type="scientific">Rivibacter subsaxonicus</name>
    <dbReference type="NCBI Taxonomy" id="457575"/>
    <lineage>
        <taxon>Bacteria</taxon>
        <taxon>Pseudomonadati</taxon>
        <taxon>Pseudomonadota</taxon>
        <taxon>Betaproteobacteria</taxon>
        <taxon>Burkholderiales</taxon>
        <taxon>Rivibacter</taxon>
    </lineage>
</organism>
<keyword evidence="1" id="KW-1133">Transmembrane helix</keyword>
<dbReference type="RefSeq" id="WP_130430253.1">
    <property type="nucleotide sequence ID" value="NZ_SHKP01000004.1"/>
</dbReference>
<accession>A0A4Q7W0T1</accession>
<dbReference type="AlphaFoldDB" id="A0A4Q7W0T1"/>
<keyword evidence="1" id="KW-0472">Membrane</keyword>
<evidence type="ECO:0000313" key="2">
    <source>
        <dbReference type="EMBL" id="RZU02498.1"/>
    </source>
</evidence>
<sequence>MKQHRVFTQRLHPPQVVKVGFCWPAFFFNVAWMLYNRLWSQAALWVAALLGCRYLHAVLEASPAAAGRVPMAVALAAAYGALFLVPGLLGNRWREQNLLDDGYELVADGEVEIRPTAAAPLAG</sequence>
<proteinExistence type="predicted"/>
<dbReference type="EMBL" id="SHKP01000004">
    <property type="protein sequence ID" value="RZU02498.1"/>
    <property type="molecule type" value="Genomic_DNA"/>
</dbReference>
<feature type="transmembrane region" description="Helical" evidence="1">
    <location>
        <begin position="42"/>
        <end position="59"/>
    </location>
</feature>
<reference evidence="2 3" key="1">
    <citation type="submission" date="2019-02" db="EMBL/GenBank/DDBJ databases">
        <title>Genomic Encyclopedia of Type Strains, Phase IV (KMG-IV): sequencing the most valuable type-strain genomes for metagenomic binning, comparative biology and taxonomic classification.</title>
        <authorList>
            <person name="Goeker M."/>
        </authorList>
    </citation>
    <scope>NUCLEOTIDE SEQUENCE [LARGE SCALE GENOMIC DNA]</scope>
    <source>
        <strain evidence="2 3">DSM 19570</strain>
    </source>
</reference>
<evidence type="ECO:0000256" key="1">
    <source>
        <dbReference type="SAM" id="Phobius"/>
    </source>
</evidence>
<keyword evidence="3" id="KW-1185">Reference proteome</keyword>
<keyword evidence="1" id="KW-0812">Transmembrane</keyword>
<dbReference type="InterPro" id="IPR024399">
    <property type="entry name" value="DUF2628"/>
</dbReference>
<name>A0A4Q7W0T1_9BURK</name>
<evidence type="ECO:0000313" key="3">
    <source>
        <dbReference type="Proteomes" id="UP000293671"/>
    </source>
</evidence>